<evidence type="ECO:0000259" key="3">
    <source>
        <dbReference type="PROSITE" id="PS51758"/>
    </source>
</evidence>
<reference evidence="4" key="1">
    <citation type="submission" date="2023-03" db="EMBL/GenBank/DDBJ databases">
        <title>Mating type loci evolution in Malassezia.</title>
        <authorList>
            <person name="Coelho M.A."/>
        </authorList>
    </citation>
    <scope>NUCLEOTIDE SEQUENCE</scope>
    <source>
        <strain evidence="4">CBS 7876</strain>
    </source>
</reference>
<feature type="domain" description="Letm1 RBD" evidence="3">
    <location>
        <begin position="93"/>
        <end position="311"/>
    </location>
</feature>
<gene>
    <name evidence="4" type="ORF">MOBT1_000673</name>
</gene>
<feature type="compositionally biased region" description="Basic and acidic residues" evidence="2">
    <location>
        <begin position="307"/>
        <end position="318"/>
    </location>
</feature>
<dbReference type="Proteomes" id="UP001214603">
    <property type="component" value="Chromosome 1"/>
</dbReference>
<feature type="region of interest" description="Disordered" evidence="2">
    <location>
        <begin position="284"/>
        <end position="318"/>
    </location>
</feature>
<dbReference type="AlphaFoldDB" id="A0AAF0DYY1"/>
<dbReference type="EMBL" id="CP119934">
    <property type="protein sequence ID" value="WFD01990.1"/>
    <property type="molecule type" value="Genomic_DNA"/>
</dbReference>
<dbReference type="PROSITE" id="PS51758">
    <property type="entry name" value="LETM1_RBD"/>
    <property type="match status" value="1"/>
</dbReference>
<organism evidence="4 5">
    <name type="scientific">Malassezia obtusa</name>
    <dbReference type="NCBI Taxonomy" id="76774"/>
    <lineage>
        <taxon>Eukaryota</taxon>
        <taxon>Fungi</taxon>
        <taxon>Dikarya</taxon>
        <taxon>Basidiomycota</taxon>
        <taxon>Ustilaginomycotina</taxon>
        <taxon>Malasseziomycetes</taxon>
        <taxon>Malasseziales</taxon>
        <taxon>Malasseziaceae</taxon>
        <taxon>Malassezia</taxon>
    </lineage>
</organism>
<protein>
    <recommendedName>
        <fullName evidence="3">Letm1 RBD domain-containing protein</fullName>
    </recommendedName>
</protein>
<evidence type="ECO:0000256" key="1">
    <source>
        <dbReference type="PROSITE-ProRule" id="PRU01094"/>
    </source>
</evidence>
<evidence type="ECO:0000256" key="2">
    <source>
        <dbReference type="SAM" id="MobiDB-lite"/>
    </source>
</evidence>
<proteinExistence type="predicted"/>
<sequence>MAVQSMHTSAPRLATEPEKDSKAPTDVQKPRTIKERIQNMWSTIKYLFRFYLNGVKQIWRNREKVKKIKAEVASTGRDLTFEESTLIRTHSSDMLKLPLFLLILVTVEELLPLMRLKIRKRFELKRETRINELRAMVAANSSLQPPYEVQEADATLNALPKEALQKLMDVYNLSAWGGSALQRSRLVRHLRLLRTDDMRLATSTLLNEPSEESSELLADACTERGMYVFCSPSRAANVTVSQKIDSLRTWLELTQVETAVPDLELALMPTRIVERGQSELELEAEVKSDEKRSVAEQTNTVVQEVVEQEKRNEGTKKP</sequence>
<evidence type="ECO:0000313" key="5">
    <source>
        <dbReference type="Proteomes" id="UP001214603"/>
    </source>
</evidence>
<dbReference type="Pfam" id="PF07766">
    <property type="entry name" value="LETM1_RBD"/>
    <property type="match status" value="1"/>
</dbReference>
<feature type="compositionally biased region" description="Basic and acidic residues" evidence="2">
    <location>
        <begin position="15"/>
        <end position="29"/>
    </location>
</feature>
<keyword evidence="1" id="KW-0496">Mitochondrion</keyword>
<accession>A0AAF0DYY1</accession>
<dbReference type="InterPro" id="IPR033122">
    <property type="entry name" value="LETM1-like_RBD"/>
</dbReference>
<feature type="compositionally biased region" description="Basic and acidic residues" evidence="2">
    <location>
        <begin position="284"/>
        <end position="294"/>
    </location>
</feature>
<evidence type="ECO:0000313" key="4">
    <source>
        <dbReference type="EMBL" id="WFD01990.1"/>
    </source>
</evidence>
<keyword evidence="5" id="KW-1185">Reference proteome</keyword>
<feature type="compositionally biased region" description="Low complexity" evidence="2">
    <location>
        <begin position="296"/>
        <end position="305"/>
    </location>
</feature>
<name>A0AAF0DYY1_9BASI</name>
<feature type="region of interest" description="Disordered" evidence="2">
    <location>
        <begin position="1"/>
        <end position="29"/>
    </location>
</feature>
<dbReference type="GO" id="GO:0043022">
    <property type="term" value="F:ribosome binding"/>
    <property type="evidence" value="ECO:0007669"/>
    <property type="project" value="InterPro"/>
</dbReference>